<keyword evidence="20" id="KW-1185">Reference proteome</keyword>
<dbReference type="InterPro" id="IPR049892">
    <property type="entry name" value="AA9"/>
</dbReference>
<dbReference type="Proteomes" id="UP001629113">
    <property type="component" value="Unassembled WGS sequence"/>
</dbReference>
<comment type="catalytic activity">
    <reaction evidence="15 16">
        <text>[(1-&gt;4)-beta-D-glucosyl]n+m + reduced acceptor + O2 = 4-dehydro-beta-D-glucosyl-[(1-&gt;4)-beta-D-glucosyl]n-1 + [(1-&gt;4)-beta-D-glucosyl]m + acceptor + H2O.</text>
        <dbReference type="EC" id="1.14.99.56"/>
    </reaction>
</comment>
<evidence type="ECO:0000256" key="5">
    <source>
        <dbReference type="ARBA" id="ARBA00022729"/>
    </source>
</evidence>
<protein>
    <recommendedName>
        <fullName evidence="16">AA9 family lytic polysaccharide monooxygenase</fullName>
        <ecNumber evidence="16">1.14.99.56</ecNumber>
    </recommendedName>
    <alternativeName>
        <fullName evidence="16">Endo-beta-1,4-glucanase</fullName>
    </alternativeName>
    <alternativeName>
        <fullName evidence="16">Glycosyl hydrolase 61 family protein</fullName>
    </alternativeName>
</protein>
<evidence type="ECO:0000313" key="20">
    <source>
        <dbReference type="Proteomes" id="UP001629113"/>
    </source>
</evidence>
<comment type="caution">
    <text evidence="19">The sequence shown here is derived from an EMBL/GenBank/DDBJ whole genome shotgun (WGS) entry which is preliminary data.</text>
</comment>
<evidence type="ECO:0000256" key="6">
    <source>
        <dbReference type="ARBA" id="ARBA00023001"/>
    </source>
</evidence>
<sequence>MKSFLICSGLLATATSVLGHATFQELWVNGVDQVGTCVRTPPSNNPVSSVTSTDIRCNVGGTTGVAGLCTVPAGSTVTVEMHQQPGDRSCANEAIGGAHYGPVIVYMSKVADAKTDAGAGSWFKVSQEGYDTTKKYWGSVRLVLQLKLPTIIIQPPLTCSLSL</sequence>
<evidence type="ECO:0000256" key="9">
    <source>
        <dbReference type="ARBA" id="ARBA00023033"/>
    </source>
</evidence>
<dbReference type="InterPro" id="IPR005103">
    <property type="entry name" value="AA9_LPMO"/>
</dbReference>
<dbReference type="GO" id="GO:0016787">
    <property type="term" value="F:hydrolase activity"/>
    <property type="evidence" value="ECO:0007669"/>
    <property type="project" value="UniProtKB-KW"/>
</dbReference>
<keyword evidence="13 16" id="KW-0624">Polysaccharide degradation</keyword>
<evidence type="ECO:0000256" key="12">
    <source>
        <dbReference type="ARBA" id="ARBA00023277"/>
    </source>
</evidence>
<evidence type="ECO:0000256" key="11">
    <source>
        <dbReference type="ARBA" id="ARBA00023180"/>
    </source>
</evidence>
<reference evidence="19 20" key="1">
    <citation type="submission" date="2024-06" db="EMBL/GenBank/DDBJ databases">
        <title>Complete genome of Phlyctema vagabunda strain 19-DSS-EL-015.</title>
        <authorList>
            <person name="Fiorenzani C."/>
        </authorList>
    </citation>
    <scope>NUCLEOTIDE SEQUENCE [LARGE SCALE GENOMIC DNA]</scope>
    <source>
        <strain evidence="19 20">19-DSS-EL-015</strain>
    </source>
</reference>
<comment type="domain">
    <text evidence="16">Has a modular structure: an endo-beta-1,4-glucanase catalytic module at the N-terminus, a linker rich in serines and threonines, and a C-terminal carbohydrate-binding module (CBM).</text>
</comment>
<evidence type="ECO:0000256" key="10">
    <source>
        <dbReference type="ARBA" id="ARBA00023157"/>
    </source>
</evidence>
<evidence type="ECO:0000256" key="15">
    <source>
        <dbReference type="ARBA" id="ARBA00045077"/>
    </source>
</evidence>
<comment type="function">
    <text evidence="16">Lytic polysaccharide monooxygenase (LMPO) that depolymerizes crystalline and amorphous polysaccharides via the oxidation of scissile alpha- or beta-(1-4)-glycosidic bonds, yielding C1 and/or C4 oxidation products. Catalysis by LPMOs requires the reduction of the active-site copper from Cu(II) to Cu(I) by a reducing agent and H(2)O(2) or O(2) as a cosubstrate.</text>
</comment>
<dbReference type="EC" id="1.14.99.56" evidence="16"/>
<proteinExistence type="inferred from homology"/>
<dbReference type="PANTHER" id="PTHR33353">
    <property type="entry name" value="PUTATIVE (AFU_ORTHOLOGUE AFUA_1G12560)-RELATED"/>
    <property type="match status" value="1"/>
</dbReference>
<evidence type="ECO:0000256" key="3">
    <source>
        <dbReference type="ARBA" id="ARBA00022525"/>
    </source>
</evidence>
<keyword evidence="11" id="KW-0325">Glycoprotein</keyword>
<evidence type="ECO:0000259" key="18">
    <source>
        <dbReference type="Pfam" id="PF03443"/>
    </source>
</evidence>
<keyword evidence="9" id="KW-0503">Monooxygenase</keyword>
<evidence type="ECO:0000256" key="13">
    <source>
        <dbReference type="ARBA" id="ARBA00023326"/>
    </source>
</evidence>
<keyword evidence="7" id="KW-0560">Oxidoreductase</keyword>
<keyword evidence="5 17" id="KW-0732">Signal</keyword>
<gene>
    <name evidence="19" type="ORF">PVAG01_02660</name>
</gene>
<dbReference type="PANTHER" id="PTHR33353:SF9">
    <property type="entry name" value="ENDOGLUCANASE II"/>
    <property type="match status" value="1"/>
</dbReference>
<comment type="cofactor">
    <cofactor evidence="1">
        <name>Cu(2+)</name>
        <dbReference type="ChEBI" id="CHEBI:29036"/>
    </cofactor>
</comment>
<keyword evidence="12 16" id="KW-0119">Carbohydrate metabolism</keyword>
<keyword evidence="10 16" id="KW-1015">Disulfide bond</keyword>
<keyword evidence="6 16" id="KW-0136">Cellulose degradation</keyword>
<evidence type="ECO:0000256" key="17">
    <source>
        <dbReference type="SAM" id="SignalP"/>
    </source>
</evidence>
<evidence type="ECO:0000256" key="1">
    <source>
        <dbReference type="ARBA" id="ARBA00001973"/>
    </source>
</evidence>
<evidence type="ECO:0000256" key="4">
    <source>
        <dbReference type="ARBA" id="ARBA00022723"/>
    </source>
</evidence>
<accession>A0ABR4PRA0</accession>
<evidence type="ECO:0000256" key="14">
    <source>
        <dbReference type="ARBA" id="ARBA00044502"/>
    </source>
</evidence>
<keyword evidence="19" id="KW-0378">Hydrolase</keyword>
<comment type="similarity">
    <text evidence="14">Belongs to the polysaccharide monooxygenase AA9 family.</text>
</comment>
<dbReference type="Pfam" id="PF03443">
    <property type="entry name" value="AA9"/>
    <property type="match status" value="1"/>
</dbReference>
<dbReference type="EMBL" id="JBFCZG010000002">
    <property type="protein sequence ID" value="KAL3425869.1"/>
    <property type="molecule type" value="Genomic_DNA"/>
</dbReference>
<evidence type="ECO:0000256" key="2">
    <source>
        <dbReference type="ARBA" id="ARBA00004613"/>
    </source>
</evidence>
<keyword evidence="4" id="KW-0479">Metal-binding</keyword>
<evidence type="ECO:0000256" key="7">
    <source>
        <dbReference type="ARBA" id="ARBA00023002"/>
    </source>
</evidence>
<keyword evidence="8" id="KW-0186">Copper</keyword>
<comment type="subcellular location">
    <subcellularLocation>
        <location evidence="2 16">Secreted</location>
    </subcellularLocation>
</comment>
<evidence type="ECO:0000256" key="16">
    <source>
        <dbReference type="RuleBase" id="RU368122"/>
    </source>
</evidence>
<dbReference type="Gene3D" id="2.70.50.70">
    <property type="match status" value="1"/>
</dbReference>
<evidence type="ECO:0000313" key="19">
    <source>
        <dbReference type="EMBL" id="KAL3425869.1"/>
    </source>
</evidence>
<feature type="signal peptide" evidence="17">
    <location>
        <begin position="1"/>
        <end position="19"/>
    </location>
</feature>
<keyword evidence="3 16" id="KW-0964">Secreted</keyword>
<feature type="domain" description="Auxiliary Activity family 9 catalytic" evidence="18">
    <location>
        <begin position="20"/>
        <end position="144"/>
    </location>
</feature>
<feature type="chain" id="PRO_5047286986" description="AA9 family lytic polysaccharide monooxygenase" evidence="17">
    <location>
        <begin position="20"/>
        <end position="163"/>
    </location>
</feature>
<evidence type="ECO:0000256" key="8">
    <source>
        <dbReference type="ARBA" id="ARBA00023008"/>
    </source>
</evidence>
<name>A0ABR4PRA0_9HELO</name>
<organism evidence="19 20">
    <name type="scientific">Phlyctema vagabunda</name>
    <dbReference type="NCBI Taxonomy" id="108571"/>
    <lineage>
        <taxon>Eukaryota</taxon>
        <taxon>Fungi</taxon>
        <taxon>Dikarya</taxon>
        <taxon>Ascomycota</taxon>
        <taxon>Pezizomycotina</taxon>
        <taxon>Leotiomycetes</taxon>
        <taxon>Helotiales</taxon>
        <taxon>Dermateaceae</taxon>
        <taxon>Phlyctema</taxon>
    </lineage>
</organism>